<keyword evidence="2" id="KW-1185">Reference proteome</keyword>
<evidence type="ECO:0000313" key="1">
    <source>
        <dbReference type="EMBL" id="KAK3803529.1"/>
    </source>
</evidence>
<sequence length="137" mass="15621">MLFETRRLEKHLFHRIHQISNLARPRCLGVQIYNAFNGNSRQRPVFWAAVHERCRQRLKGMEVHRVSDVTVRQVTNPSSEMHALLPSLVPLSPVFFPYFTCLRIGVYVFCPICQPSLKFIGGDTIAGAFRSQASGGH</sequence>
<dbReference type="Proteomes" id="UP001283361">
    <property type="component" value="Unassembled WGS sequence"/>
</dbReference>
<reference evidence="1" key="1">
    <citation type="journal article" date="2023" name="G3 (Bethesda)">
        <title>A reference genome for the long-term kleptoplast-retaining sea slug Elysia crispata morphotype clarki.</title>
        <authorList>
            <person name="Eastman K.E."/>
            <person name="Pendleton A.L."/>
            <person name="Shaikh M.A."/>
            <person name="Suttiyut T."/>
            <person name="Ogas R."/>
            <person name="Tomko P."/>
            <person name="Gavelis G."/>
            <person name="Widhalm J.R."/>
            <person name="Wisecaver J.H."/>
        </authorList>
    </citation>
    <scope>NUCLEOTIDE SEQUENCE</scope>
    <source>
        <strain evidence="1">ECLA1</strain>
    </source>
</reference>
<dbReference type="EMBL" id="JAWDGP010000116">
    <property type="protein sequence ID" value="KAK3803529.1"/>
    <property type="molecule type" value="Genomic_DNA"/>
</dbReference>
<dbReference type="AlphaFoldDB" id="A0AAE1BC26"/>
<gene>
    <name evidence="1" type="ORF">RRG08_007627</name>
</gene>
<name>A0AAE1BC26_9GAST</name>
<evidence type="ECO:0000313" key="2">
    <source>
        <dbReference type="Proteomes" id="UP001283361"/>
    </source>
</evidence>
<protein>
    <submittedName>
        <fullName evidence="1">Uncharacterized protein</fullName>
    </submittedName>
</protein>
<proteinExistence type="predicted"/>
<comment type="caution">
    <text evidence="1">The sequence shown here is derived from an EMBL/GenBank/DDBJ whole genome shotgun (WGS) entry which is preliminary data.</text>
</comment>
<accession>A0AAE1BC26</accession>
<organism evidence="1 2">
    <name type="scientific">Elysia crispata</name>
    <name type="common">lettuce slug</name>
    <dbReference type="NCBI Taxonomy" id="231223"/>
    <lineage>
        <taxon>Eukaryota</taxon>
        <taxon>Metazoa</taxon>
        <taxon>Spiralia</taxon>
        <taxon>Lophotrochozoa</taxon>
        <taxon>Mollusca</taxon>
        <taxon>Gastropoda</taxon>
        <taxon>Heterobranchia</taxon>
        <taxon>Euthyneura</taxon>
        <taxon>Panpulmonata</taxon>
        <taxon>Sacoglossa</taxon>
        <taxon>Placobranchoidea</taxon>
        <taxon>Plakobranchidae</taxon>
        <taxon>Elysia</taxon>
    </lineage>
</organism>